<comment type="caution">
    <text evidence="1">The sequence shown here is derived from an EMBL/GenBank/DDBJ whole genome shotgun (WGS) entry which is preliminary data.</text>
</comment>
<sequence>KVYEDLKKDFLILCKLQVMWGMKKKVSKRLKITKTGKVLRRTMGQCHFRAKKTTTQIKRRQKMKEVGIKMKILNNL</sequence>
<protein>
    <recommendedName>
        <fullName evidence="3">50S ribosomal protein L35</fullName>
    </recommendedName>
</protein>
<evidence type="ECO:0000313" key="1">
    <source>
        <dbReference type="EMBL" id="PIY59253.1"/>
    </source>
</evidence>
<dbReference type="SUPFAM" id="SSF143034">
    <property type="entry name" value="L35p-like"/>
    <property type="match status" value="1"/>
</dbReference>
<dbReference type="InterPro" id="IPR037229">
    <property type="entry name" value="Ribosomal_bL35_sf"/>
</dbReference>
<accession>A0A2M7Q7B3</accession>
<evidence type="ECO:0008006" key="3">
    <source>
        <dbReference type="Google" id="ProtNLM"/>
    </source>
</evidence>
<dbReference type="EMBL" id="PFKZ01000105">
    <property type="protein sequence ID" value="PIY59253.1"/>
    <property type="molecule type" value="Genomic_DNA"/>
</dbReference>
<gene>
    <name evidence="1" type="ORF">COY96_02830</name>
</gene>
<proteinExistence type="predicted"/>
<name>A0A2M7Q7B3_9BACT</name>
<feature type="non-terminal residue" evidence="1">
    <location>
        <position position="1"/>
    </location>
</feature>
<evidence type="ECO:0000313" key="2">
    <source>
        <dbReference type="Proteomes" id="UP000230363"/>
    </source>
</evidence>
<dbReference type="Gene3D" id="4.10.410.60">
    <property type="match status" value="1"/>
</dbReference>
<reference evidence="2" key="1">
    <citation type="submission" date="2017-09" db="EMBL/GenBank/DDBJ databases">
        <title>Depth-based differentiation of microbial function through sediment-hosted aquifers and enrichment of novel symbionts in the deep terrestrial subsurface.</title>
        <authorList>
            <person name="Probst A.J."/>
            <person name="Ladd B."/>
            <person name="Jarett J.K."/>
            <person name="Geller-Mcgrath D.E."/>
            <person name="Sieber C.M.K."/>
            <person name="Emerson J.B."/>
            <person name="Anantharaman K."/>
            <person name="Thomas B.C."/>
            <person name="Malmstrom R."/>
            <person name="Stieglmeier M."/>
            <person name="Klingl A."/>
            <person name="Woyke T."/>
            <person name="Ryan C.M."/>
            <person name="Banfield J.F."/>
        </authorList>
    </citation>
    <scope>NUCLEOTIDE SEQUENCE [LARGE SCALE GENOMIC DNA]</scope>
</reference>
<organism evidence="1 2">
    <name type="scientific">Candidatus Wolfebacteria bacterium CG_4_10_14_0_8_um_filter_37_11</name>
    <dbReference type="NCBI Taxonomy" id="1975062"/>
    <lineage>
        <taxon>Bacteria</taxon>
        <taxon>Candidatus Wolfeibacteriota</taxon>
    </lineage>
</organism>
<dbReference type="AlphaFoldDB" id="A0A2M7Q7B3"/>
<dbReference type="Proteomes" id="UP000230363">
    <property type="component" value="Unassembled WGS sequence"/>
</dbReference>